<evidence type="ECO:0000256" key="1">
    <source>
        <dbReference type="ARBA" id="ARBA00022670"/>
    </source>
</evidence>
<dbReference type="NCBIfam" id="TIGR01076">
    <property type="entry name" value="sortase_fam"/>
    <property type="match status" value="1"/>
</dbReference>
<proteinExistence type="predicted"/>
<dbReference type="RefSeq" id="WP_185395781.1">
    <property type="nucleotide sequence ID" value="NZ_JAASTU010000039.1"/>
</dbReference>
<evidence type="ECO:0000313" key="5">
    <source>
        <dbReference type="EMBL" id="MBC1511274.1"/>
    </source>
</evidence>
<evidence type="ECO:0000256" key="4">
    <source>
        <dbReference type="SAM" id="Phobius"/>
    </source>
</evidence>
<dbReference type="SUPFAM" id="SSF63817">
    <property type="entry name" value="Sortase"/>
    <property type="match status" value="1"/>
</dbReference>
<accession>A0ABR6T038</accession>
<dbReference type="CDD" id="cd06165">
    <property type="entry name" value="Sortase_A"/>
    <property type="match status" value="1"/>
</dbReference>
<gene>
    <name evidence="5" type="ORF">HCJ59_15460</name>
</gene>
<name>A0ABR6T038_9LIST</name>
<dbReference type="InterPro" id="IPR005754">
    <property type="entry name" value="Sortase"/>
</dbReference>
<dbReference type="Proteomes" id="UP000587800">
    <property type="component" value="Unassembled WGS sequence"/>
</dbReference>
<dbReference type="InterPro" id="IPR023365">
    <property type="entry name" value="Sortase_dom-sf"/>
</dbReference>
<dbReference type="Pfam" id="PF04203">
    <property type="entry name" value="Sortase"/>
    <property type="match status" value="1"/>
</dbReference>
<reference evidence="5 6" key="1">
    <citation type="submission" date="2020-03" db="EMBL/GenBank/DDBJ databases">
        <title>Soil Listeria distribution.</title>
        <authorList>
            <person name="Liao J."/>
            <person name="Wiedmann M."/>
        </authorList>
    </citation>
    <scope>NUCLEOTIDE SEQUENCE [LARGE SCALE GENOMIC DNA]</scope>
    <source>
        <strain evidence="5 6">FSL L7-1515</strain>
    </source>
</reference>
<keyword evidence="2" id="KW-0378">Hydrolase</keyword>
<evidence type="ECO:0000256" key="3">
    <source>
        <dbReference type="ARBA" id="ARBA00022807"/>
    </source>
</evidence>
<keyword evidence="4" id="KW-1133">Transmembrane helix</keyword>
<dbReference type="Gene3D" id="2.40.260.10">
    <property type="entry name" value="Sortase"/>
    <property type="match status" value="1"/>
</dbReference>
<keyword evidence="1" id="KW-0645">Protease</keyword>
<keyword evidence="6" id="KW-1185">Reference proteome</keyword>
<dbReference type="EMBL" id="JAASUB010000033">
    <property type="protein sequence ID" value="MBC1511274.1"/>
    <property type="molecule type" value="Genomic_DNA"/>
</dbReference>
<keyword evidence="3" id="KW-0788">Thiol protease</keyword>
<protein>
    <submittedName>
        <fullName evidence="5">Class A sortase</fullName>
    </submittedName>
</protein>
<keyword evidence="4" id="KW-0812">Transmembrane</keyword>
<evidence type="ECO:0000256" key="2">
    <source>
        <dbReference type="ARBA" id="ARBA00022801"/>
    </source>
</evidence>
<comment type="caution">
    <text evidence="5">The sequence shown here is derived from an EMBL/GenBank/DDBJ whole genome shotgun (WGS) entry which is preliminary data.</text>
</comment>
<evidence type="ECO:0000313" key="6">
    <source>
        <dbReference type="Proteomes" id="UP000587800"/>
    </source>
</evidence>
<feature type="transmembrane region" description="Helical" evidence="4">
    <location>
        <begin position="236"/>
        <end position="257"/>
    </location>
</feature>
<organism evidence="5 6">
    <name type="scientific">Listeria immobilis</name>
    <dbReference type="NCBI Taxonomy" id="2713502"/>
    <lineage>
        <taxon>Bacteria</taxon>
        <taxon>Bacillati</taxon>
        <taxon>Bacillota</taxon>
        <taxon>Bacilli</taxon>
        <taxon>Bacillales</taxon>
        <taxon>Listeriaceae</taxon>
        <taxon>Listeria</taxon>
    </lineage>
</organism>
<dbReference type="InterPro" id="IPR042007">
    <property type="entry name" value="Sortase_A"/>
</dbReference>
<sequence>MMKFRLTFYLLIWISLLLLSIPFLKNEYLAYQTTKYDVTQYTKQELANNEKKAISGSPEISGLAAIQPPSVTDISKSLNYDYSEEVIGGISIPSLDIQLPILQKISNKNLYVGAAPVISNRKMGEGNYSLAAHHIHREKAFFGPLMNAKKGEKIYLQNATYQYTYQIVTVKVVPETDTSVLKQTNKPTLTLITCDKPTTTTNRLIVTAELVQKQLLTQASKSEVVFSEKTIPLFNFWNIIIGAGIIFVMGLLVMIIWKKSKKY</sequence>
<keyword evidence="4" id="KW-0472">Membrane</keyword>